<gene>
    <name evidence="1" type="ORF">SAMN06893097_10919</name>
</gene>
<dbReference type="AlphaFoldDB" id="A0A285EFP0"/>
<sequence length="77" mass="8505">MVDSSPAPEAPRRLVVELGRKTAEDLAWLVEADNLNKTTVVNRAVQVLRRVMEAQHHGGSVTIEDPVRGKTETFVIV</sequence>
<dbReference type="Proteomes" id="UP000219514">
    <property type="component" value="Unassembled WGS sequence"/>
</dbReference>
<evidence type="ECO:0000313" key="2">
    <source>
        <dbReference type="Proteomes" id="UP000219514"/>
    </source>
</evidence>
<keyword evidence="2" id="KW-1185">Reference proteome</keyword>
<reference evidence="1 2" key="1">
    <citation type="submission" date="2017-09" db="EMBL/GenBank/DDBJ databases">
        <authorList>
            <person name="Ehlers B."/>
            <person name="Leendertz F.H."/>
        </authorList>
    </citation>
    <scope>NUCLEOTIDE SEQUENCE [LARGE SCALE GENOMIC DNA]</scope>
    <source>
        <strain evidence="1 2">DSM 46844</strain>
    </source>
</reference>
<name>A0A285EFP0_9ACTN</name>
<proteinExistence type="predicted"/>
<dbReference type="EMBL" id="OBDO01000009">
    <property type="protein sequence ID" value="SNX97939.1"/>
    <property type="molecule type" value="Genomic_DNA"/>
</dbReference>
<evidence type="ECO:0000313" key="1">
    <source>
        <dbReference type="EMBL" id="SNX97939.1"/>
    </source>
</evidence>
<accession>A0A285EFP0</accession>
<protein>
    <submittedName>
        <fullName evidence="1">Uncharacterized protein</fullName>
    </submittedName>
</protein>
<organism evidence="1 2">
    <name type="scientific">Geodermatophilus sabuli</name>
    <dbReference type="NCBI Taxonomy" id="1564158"/>
    <lineage>
        <taxon>Bacteria</taxon>
        <taxon>Bacillati</taxon>
        <taxon>Actinomycetota</taxon>
        <taxon>Actinomycetes</taxon>
        <taxon>Geodermatophilales</taxon>
        <taxon>Geodermatophilaceae</taxon>
        <taxon>Geodermatophilus</taxon>
    </lineage>
</organism>